<accession>A0A2P9AN94</accession>
<name>A0A2P9AN94_9HYPH</name>
<proteinExistence type="predicted"/>
<keyword evidence="3" id="KW-1185">Reference proteome</keyword>
<sequence>MVEESRLALHWQAHDLFYGLPIIVDEWLATGDVVVANGSRSILAEARISPAEDRKRRGVTGTDRWAPEMPWS</sequence>
<evidence type="ECO:0000313" key="2">
    <source>
        <dbReference type="EMBL" id="SJM32538.1"/>
    </source>
</evidence>
<dbReference type="Proteomes" id="UP000245698">
    <property type="component" value="Unassembled WGS sequence"/>
</dbReference>
<gene>
    <name evidence="2" type="ORF">BQ8482_290133</name>
</gene>
<dbReference type="RefSeq" id="WP_133254810.1">
    <property type="nucleotide sequence ID" value="NZ_FUIG01000036.1"/>
</dbReference>
<evidence type="ECO:0000256" key="1">
    <source>
        <dbReference type="SAM" id="MobiDB-lite"/>
    </source>
</evidence>
<dbReference type="EMBL" id="FUIG01000036">
    <property type="protein sequence ID" value="SJM32538.1"/>
    <property type="molecule type" value="Genomic_DNA"/>
</dbReference>
<feature type="region of interest" description="Disordered" evidence="1">
    <location>
        <begin position="53"/>
        <end position="72"/>
    </location>
</feature>
<protein>
    <submittedName>
        <fullName evidence="2">Uncharacterized protein</fullName>
    </submittedName>
</protein>
<organism evidence="2 3">
    <name type="scientific">Mesorhizobium delmotii</name>
    <dbReference type="NCBI Taxonomy" id="1631247"/>
    <lineage>
        <taxon>Bacteria</taxon>
        <taxon>Pseudomonadati</taxon>
        <taxon>Pseudomonadota</taxon>
        <taxon>Alphaproteobacteria</taxon>
        <taxon>Hyphomicrobiales</taxon>
        <taxon>Phyllobacteriaceae</taxon>
        <taxon>Mesorhizobium</taxon>
    </lineage>
</organism>
<evidence type="ECO:0000313" key="3">
    <source>
        <dbReference type="Proteomes" id="UP000245698"/>
    </source>
</evidence>
<reference evidence="3" key="1">
    <citation type="submission" date="2016-12" db="EMBL/GenBank/DDBJ databases">
        <authorList>
            <person name="Brunel B."/>
        </authorList>
    </citation>
    <scope>NUCLEOTIDE SEQUENCE [LARGE SCALE GENOMIC DNA]</scope>
</reference>
<dbReference type="AlphaFoldDB" id="A0A2P9AN94"/>